<keyword evidence="3" id="KW-1185">Reference proteome</keyword>
<evidence type="ECO:0000313" key="2">
    <source>
        <dbReference type="EMBL" id="ADL50282.1"/>
    </source>
</evidence>
<dbReference type="EMBL" id="CP002160">
    <property type="protein sequence ID" value="ADL50282.1"/>
    <property type="molecule type" value="Genomic_DNA"/>
</dbReference>
<evidence type="ECO:0000313" key="3">
    <source>
        <dbReference type="Proteomes" id="UP000002730"/>
    </source>
</evidence>
<dbReference type="AlphaFoldDB" id="D9SQZ4"/>
<sequence length="85" mass="9407">MVSSWVNTTSNPGVTTPISIAQTGNKPDSVFDAYYETSRFANDQDTLGLTSFYVYGNNVQSPAEWGPPNQNWGWTTIRLNPNGFN</sequence>
<reference evidence="2 3" key="1">
    <citation type="submission" date="2010-08" db="EMBL/GenBank/DDBJ databases">
        <title>Complete sequence of Clostridium cellulovorans 743B.</title>
        <authorList>
            <consortium name="US DOE Joint Genome Institute"/>
            <person name="Lucas S."/>
            <person name="Copeland A."/>
            <person name="Lapidus A."/>
            <person name="Cheng J.-F."/>
            <person name="Bruce D."/>
            <person name="Goodwin L."/>
            <person name="Pitluck S."/>
            <person name="Chertkov O."/>
            <person name="Detter J.C."/>
            <person name="Han C."/>
            <person name="Tapia R."/>
            <person name="Land M."/>
            <person name="Hauser L."/>
            <person name="Chang Y.-J."/>
            <person name="Jeffries C."/>
            <person name="Kyrpides N."/>
            <person name="Ivanova N."/>
            <person name="Mikhailova N."/>
            <person name="Hemme C.L."/>
            <person name="Woyke T."/>
        </authorList>
    </citation>
    <scope>NUCLEOTIDE SEQUENCE [LARGE SCALE GENOMIC DNA]</scope>
    <source>
        <strain evidence="3">ATCC 35296 / DSM 3052 / OCM 3 / 743B</strain>
    </source>
</reference>
<accession>D9SQZ4</accession>
<protein>
    <submittedName>
        <fullName evidence="2">Uncharacterized protein</fullName>
    </submittedName>
</protein>
<dbReference type="KEGG" id="ccb:Clocel_0507"/>
<evidence type="ECO:0000256" key="1">
    <source>
        <dbReference type="SAM" id="MobiDB-lite"/>
    </source>
</evidence>
<name>D9SQZ4_CLOC7</name>
<organism evidence="2 3">
    <name type="scientific">Clostridium cellulovorans (strain ATCC 35296 / DSM 3052 / OCM 3 / 743B)</name>
    <dbReference type="NCBI Taxonomy" id="573061"/>
    <lineage>
        <taxon>Bacteria</taxon>
        <taxon>Bacillati</taxon>
        <taxon>Bacillota</taxon>
        <taxon>Clostridia</taxon>
        <taxon>Eubacteriales</taxon>
        <taxon>Clostridiaceae</taxon>
        <taxon>Clostridium</taxon>
    </lineage>
</organism>
<gene>
    <name evidence="2" type="ordered locus">Clocel_0507</name>
</gene>
<feature type="region of interest" description="Disordered" evidence="1">
    <location>
        <begin position="1"/>
        <end position="22"/>
    </location>
</feature>
<proteinExistence type="predicted"/>
<dbReference type="Proteomes" id="UP000002730">
    <property type="component" value="Chromosome"/>
</dbReference>
<dbReference type="HOGENOM" id="CLU_2506836_0_0_9"/>
<dbReference type="RefSeq" id="WP_010074946.1">
    <property type="nucleotide sequence ID" value="NC_014393.1"/>
</dbReference>